<reference evidence="1 2" key="1">
    <citation type="journal article" date="2023" name="IMA Fungus">
        <title>Comparative genomic study of the Penicillium genus elucidates a diverse pangenome and 15 lateral gene transfer events.</title>
        <authorList>
            <person name="Petersen C."/>
            <person name="Sorensen T."/>
            <person name="Nielsen M.R."/>
            <person name="Sondergaard T.E."/>
            <person name="Sorensen J.L."/>
            <person name="Fitzpatrick D.A."/>
            <person name="Frisvad J.C."/>
            <person name="Nielsen K.L."/>
        </authorList>
    </citation>
    <scope>NUCLEOTIDE SEQUENCE [LARGE SCALE GENOMIC DNA]</scope>
    <source>
        <strain evidence="1 2">IBT 29057</strain>
    </source>
</reference>
<name>A0AAD6GV01_9EURO</name>
<proteinExistence type="predicted"/>
<organism evidence="1 2">
    <name type="scientific">Penicillium hetheringtonii</name>
    <dbReference type="NCBI Taxonomy" id="911720"/>
    <lineage>
        <taxon>Eukaryota</taxon>
        <taxon>Fungi</taxon>
        <taxon>Dikarya</taxon>
        <taxon>Ascomycota</taxon>
        <taxon>Pezizomycotina</taxon>
        <taxon>Eurotiomycetes</taxon>
        <taxon>Eurotiomycetidae</taxon>
        <taxon>Eurotiales</taxon>
        <taxon>Aspergillaceae</taxon>
        <taxon>Penicillium</taxon>
    </lineage>
</organism>
<gene>
    <name evidence="1" type="ORF">N7450_003652</name>
</gene>
<dbReference type="Proteomes" id="UP001216150">
    <property type="component" value="Unassembled WGS sequence"/>
</dbReference>
<sequence>MFSEAMASRVRQELEQHVPDASNFGGQRPTSIVTGLLAKSNDYAIGMVGHEVFQKVVEYFLTEQAGPFQIGSGMSATVTIQPQLDSTLGSFVHPGGHPQPLHRDDVDRANIQPGAEHYVLGRDTNVTMLSALTATTRANGATQVIPGSHLTWPGDSLFILGSVIHGAGGNSTGATRAKVAVFATRGRLRQMENQFLACDRDKVSTFPSWLQKFMGYSIGQPATGWVDKKDPRRVVSSQGMHFEELWDPSLTAFH</sequence>
<protein>
    <submittedName>
        <fullName evidence="1">Dioxygenase cnsJ</fullName>
    </submittedName>
</protein>
<dbReference type="SUPFAM" id="SSF51197">
    <property type="entry name" value="Clavaminate synthase-like"/>
    <property type="match status" value="1"/>
</dbReference>
<keyword evidence="1" id="KW-0560">Oxidoreductase</keyword>
<dbReference type="EMBL" id="JAQJAC010000003">
    <property type="protein sequence ID" value="KAJ5589680.1"/>
    <property type="molecule type" value="Genomic_DNA"/>
</dbReference>
<dbReference type="AlphaFoldDB" id="A0AAD6GV01"/>
<dbReference type="Pfam" id="PF05721">
    <property type="entry name" value="PhyH"/>
    <property type="match status" value="1"/>
</dbReference>
<evidence type="ECO:0000313" key="1">
    <source>
        <dbReference type="EMBL" id="KAJ5589680.1"/>
    </source>
</evidence>
<dbReference type="GO" id="GO:0051213">
    <property type="term" value="F:dioxygenase activity"/>
    <property type="evidence" value="ECO:0007669"/>
    <property type="project" value="UniProtKB-KW"/>
</dbReference>
<dbReference type="Gene3D" id="2.60.120.620">
    <property type="entry name" value="q2cbj1_9rhob like domain"/>
    <property type="match status" value="1"/>
</dbReference>
<evidence type="ECO:0000313" key="2">
    <source>
        <dbReference type="Proteomes" id="UP001216150"/>
    </source>
</evidence>
<dbReference type="InterPro" id="IPR008775">
    <property type="entry name" value="Phytyl_CoA_dOase-like"/>
</dbReference>
<keyword evidence="1" id="KW-0223">Dioxygenase</keyword>
<accession>A0AAD6GV01</accession>
<comment type="caution">
    <text evidence="1">The sequence shown here is derived from an EMBL/GenBank/DDBJ whole genome shotgun (WGS) entry which is preliminary data.</text>
</comment>
<keyword evidence="2" id="KW-1185">Reference proteome</keyword>